<dbReference type="EMBL" id="JAEVHI010000001">
    <property type="protein sequence ID" value="KAG5304495.1"/>
    <property type="molecule type" value="Genomic_DNA"/>
</dbReference>
<comment type="caution">
    <text evidence="1">The sequence shown here is derived from an EMBL/GenBank/DDBJ whole genome shotgun (WGS) entry which is preliminary data.</text>
</comment>
<accession>A0A8H7Z5H1</accession>
<sequence>MKWRLMVYHKYQVRDKVRTRPISLRNLIAAPVYTFDNERTSSICSLSPGNCANTPLSIFYDGKQLE</sequence>
<protein>
    <submittedName>
        <fullName evidence="1">Uncharacterized protein</fullName>
    </submittedName>
</protein>
<evidence type="ECO:0000313" key="2">
    <source>
        <dbReference type="Proteomes" id="UP000670092"/>
    </source>
</evidence>
<evidence type="ECO:0000313" key="1">
    <source>
        <dbReference type="EMBL" id="KAG5304495.1"/>
    </source>
</evidence>
<proteinExistence type="predicted"/>
<gene>
    <name evidence="1" type="ORF">I7I52_02846</name>
</gene>
<dbReference type="VEuPathDB" id="FungiDB:I7I52_02846"/>
<dbReference type="Proteomes" id="UP000670092">
    <property type="component" value="Unassembled WGS sequence"/>
</dbReference>
<name>A0A8H7Z5H1_AJECA</name>
<dbReference type="AlphaFoldDB" id="A0A8H7Z5H1"/>
<reference evidence="1 2" key="1">
    <citation type="submission" date="2021-01" db="EMBL/GenBank/DDBJ databases">
        <title>Chromosome-level genome assembly of a human fungal pathogen reveals clustering of transcriptionally co-regulated genes.</title>
        <authorList>
            <person name="Voorhies M."/>
            <person name="Cohen S."/>
            <person name="Shea T.P."/>
            <person name="Petrus S."/>
            <person name="Munoz J.F."/>
            <person name="Poplawski S."/>
            <person name="Goldman W.E."/>
            <person name="Michael T."/>
            <person name="Cuomo C.A."/>
            <person name="Sil A."/>
            <person name="Beyhan S."/>
        </authorList>
    </citation>
    <scope>NUCLEOTIDE SEQUENCE [LARGE SCALE GENOMIC DNA]</scope>
    <source>
        <strain evidence="1 2">G184AR</strain>
    </source>
</reference>
<organism evidence="1 2">
    <name type="scientific">Ajellomyces capsulatus</name>
    <name type="common">Darling's disease fungus</name>
    <name type="synonym">Histoplasma capsulatum</name>
    <dbReference type="NCBI Taxonomy" id="5037"/>
    <lineage>
        <taxon>Eukaryota</taxon>
        <taxon>Fungi</taxon>
        <taxon>Dikarya</taxon>
        <taxon>Ascomycota</taxon>
        <taxon>Pezizomycotina</taxon>
        <taxon>Eurotiomycetes</taxon>
        <taxon>Eurotiomycetidae</taxon>
        <taxon>Onygenales</taxon>
        <taxon>Ajellomycetaceae</taxon>
        <taxon>Histoplasma</taxon>
    </lineage>
</organism>